<keyword evidence="1" id="KW-0812">Transmembrane</keyword>
<proteinExistence type="predicted"/>
<evidence type="ECO:0008006" key="4">
    <source>
        <dbReference type="Google" id="ProtNLM"/>
    </source>
</evidence>
<organism evidence="2 3">
    <name type="scientific">Candidatus Doudnabacteria bacterium CG10_big_fil_rev_8_21_14_0_10_42_18</name>
    <dbReference type="NCBI Taxonomy" id="1974552"/>
    <lineage>
        <taxon>Bacteria</taxon>
        <taxon>Candidatus Doudnaibacteriota</taxon>
    </lineage>
</organism>
<keyword evidence="1" id="KW-1133">Transmembrane helix</keyword>
<evidence type="ECO:0000256" key="1">
    <source>
        <dbReference type="SAM" id="Phobius"/>
    </source>
</evidence>
<evidence type="ECO:0000313" key="3">
    <source>
        <dbReference type="Proteomes" id="UP000230922"/>
    </source>
</evidence>
<protein>
    <recommendedName>
        <fullName evidence="4">DUF2178 domain-containing protein</fullName>
    </recommendedName>
</protein>
<comment type="caution">
    <text evidence="2">The sequence shown here is derived from an EMBL/GenBank/DDBJ whole genome shotgun (WGS) entry which is preliminary data.</text>
</comment>
<feature type="transmembrane region" description="Helical" evidence="1">
    <location>
        <begin position="96"/>
        <end position="118"/>
    </location>
</feature>
<feature type="transmembrane region" description="Helical" evidence="1">
    <location>
        <begin position="71"/>
        <end position="90"/>
    </location>
</feature>
<keyword evidence="1" id="KW-0472">Membrane</keyword>
<feature type="transmembrane region" description="Helical" evidence="1">
    <location>
        <begin position="30"/>
        <end position="51"/>
    </location>
</feature>
<dbReference type="EMBL" id="PFAK01000062">
    <property type="protein sequence ID" value="PIR95948.1"/>
    <property type="molecule type" value="Genomic_DNA"/>
</dbReference>
<feature type="transmembrane region" description="Helical" evidence="1">
    <location>
        <begin position="5"/>
        <end position="24"/>
    </location>
</feature>
<sequence>MKVIIYYLLLLIFIAVLAGFLLSGKTDAMGMSQMVGVSAGLALYTIALSLVGEGNSLDEREILHRNLSNRAGLVAGTVVLSLAIIYQLLVNHRLDWWLLVGLVTINITKIVSLIYLNYRK</sequence>
<reference evidence="3" key="1">
    <citation type="submission" date="2017-09" db="EMBL/GenBank/DDBJ databases">
        <title>Depth-based differentiation of microbial function through sediment-hosted aquifers and enrichment of novel symbionts in the deep terrestrial subsurface.</title>
        <authorList>
            <person name="Probst A.J."/>
            <person name="Ladd B."/>
            <person name="Jarett J.K."/>
            <person name="Geller-Mcgrath D.E."/>
            <person name="Sieber C.M.K."/>
            <person name="Emerson J.B."/>
            <person name="Anantharaman K."/>
            <person name="Thomas B.C."/>
            <person name="Malmstrom R."/>
            <person name="Stieglmeier M."/>
            <person name="Klingl A."/>
            <person name="Woyke T."/>
            <person name="Ryan C.M."/>
            <person name="Banfield J.F."/>
        </authorList>
    </citation>
    <scope>NUCLEOTIDE SEQUENCE [LARGE SCALE GENOMIC DNA]</scope>
</reference>
<accession>A0A2H0VA19</accession>
<name>A0A2H0VA19_9BACT</name>
<gene>
    <name evidence="2" type="ORF">COT92_03790</name>
</gene>
<evidence type="ECO:0000313" key="2">
    <source>
        <dbReference type="EMBL" id="PIR95948.1"/>
    </source>
</evidence>
<dbReference type="AlphaFoldDB" id="A0A2H0VA19"/>
<dbReference type="Proteomes" id="UP000230922">
    <property type="component" value="Unassembled WGS sequence"/>
</dbReference>